<dbReference type="SMART" id="SM00408">
    <property type="entry name" value="IGc2"/>
    <property type="match status" value="1"/>
</dbReference>
<proteinExistence type="predicted"/>
<dbReference type="InterPro" id="IPR007110">
    <property type="entry name" value="Ig-like_dom"/>
</dbReference>
<dbReference type="InterPro" id="IPR050467">
    <property type="entry name" value="LRFN"/>
</dbReference>
<dbReference type="Proteomes" id="UP000230750">
    <property type="component" value="Unassembled WGS sequence"/>
</dbReference>
<evidence type="ECO:0000256" key="4">
    <source>
        <dbReference type="ARBA" id="ARBA00023157"/>
    </source>
</evidence>
<evidence type="ECO:0000256" key="5">
    <source>
        <dbReference type="ARBA" id="ARBA00023180"/>
    </source>
</evidence>
<evidence type="ECO:0000256" key="2">
    <source>
        <dbReference type="ARBA" id="ARBA00022729"/>
    </source>
</evidence>
<dbReference type="OrthoDB" id="660555at2759"/>
<evidence type="ECO:0000313" key="9">
    <source>
        <dbReference type="EMBL" id="PIK49035.1"/>
    </source>
</evidence>
<evidence type="ECO:0000256" key="3">
    <source>
        <dbReference type="ARBA" id="ARBA00022737"/>
    </source>
</evidence>
<keyword evidence="6" id="KW-0812">Transmembrane</keyword>
<dbReference type="PANTHER" id="PTHR45842:SF12">
    <property type="entry name" value="KEKKON 5, ISOFORM A"/>
    <property type="match status" value="1"/>
</dbReference>
<comment type="caution">
    <text evidence="9">The sequence shown here is derived from an EMBL/GenBank/DDBJ whole genome shotgun (WGS) entry which is preliminary data.</text>
</comment>
<dbReference type="InterPro" id="IPR003598">
    <property type="entry name" value="Ig_sub2"/>
</dbReference>
<protein>
    <submittedName>
        <fullName evidence="9">Leucine-rich repeat-containing protein 4</fullName>
    </submittedName>
</protein>
<dbReference type="SMART" id="SM00409">
    <property type="entry name" value="IG"/>
    <property type="match status" value="1"/>
</dbReference>
<dbReference type="SMART" id="SM00082">
    <property type="entry name" value="LRRCT"/>
    <property type="match status" value="1"/>
</dbReference>
<keyword evidence="4" id="KW-1015">Disulfide bond</keyword>
<evidence type="ECO:0000259" key="8">
    <source>
        <dbReference type="PROSITE" id="PS50835"/>
    </source>
</evidence>
<feature type="transmembrane region" description="Helical" evidence="6">
    <location>
        <begin position="390"/>
        <end position="415"/>
    </location>
</feature>
<accession>A0A2G8KM43</accession>
<dbReference type="InterPro" id="IPR000372">
    <property type="entry name" value="LRRNT"/>
</dbReference>
<evidence type="ECO:0000256" key="7">
    <source>
        <dbReference type="SAM" id="SignalP"/>
    </source>
</evidence>
<dbReference type="SMART" id="SM00013">
    <property type="entry name" value="LRRNT"/>
    <property type="match status" value="1"/>
</dbReference>
<feature type="domain" description="Ig-like" evidence="8">
    <location>
        <begin position="263"/>
        <end position="347"/>
    </location>
</feature>
<dbReference type="Pfam" id="PF01462">
    <property type="entry name" value="LRRNT"/>
    <property type="match status" value="1"/>
</dbReference>
<name>A0A2G8KM43_STIJA</name>
<keyword evidence="6" id="KW-1133">Transmembrane helix</keyword>
<keyword evidence="5" id="KW-0325">Glycoprotein</keyword>
<dbReference type="InterPro" id="IPR000483">
    <property type="entry name" value="Cys-rich_flank_reg_C"/>
</dbReference>
<feature type="chain" id="PRO_5013721857" evidence="7">
    <location>
        <begin position="28"/>
        <end position="553"/>
    </location>
</feature>
<dbReference type="InterPro" id="IPR036179">
    <property type="entry name" value="Ig-like_dom_sf"/>
</dbReference>
<dbReference type="InterPro" id="IPR003599">
    <property type="entry name" value="Ig_sub"/>
</dbReference>
<dbReference type="PANTHER" id="PTHR45842">
    <property type="entry name" value="SYNAPTIC ADHESION-LIKE MOLECULE SALM"/>
    <property type="match status" value="1"/>
</dbReference>
<dbReference type="PROSITE" id="PS50835">
    <property type="entry name" value="IG_LIKE"/>
    <property type="match status" value="1"/>
</dbReference>
<keyword evidence="6" id="KW-0472">Membrane</keyword>
<gene>
    <name evidence="9" type="ORF">BSL78_14101</name>
</gene>
<dbReference type="Pfam" id="PF13927">
    <property type="entry name" value="Ig_3"/>
    <property type="match status" value="1"/>
</dbReference>
<keyword evidence="1" id="KW-0433">Leucine-rich repeat</keyword>
<dbReference type="AlphaFoldDB" id="A0A2G8KM43"/>
<evidence type="ECO:0000256" key="6">
    <source>
        <dbReference type="SAM" id="Phobius"/>
    </source>
</evidence>
<reference evidence="9 10" key="1">
    <citation type="journal article" date="2017" name="PLoS Biol.">
        <title>The sea cucumber genome provides insights into morphological evolution and visceral regeneration.</title>
        <authorList>
            <person name="Zhang X."/>
            <person name="Sun L."/>
            <person name="Yuan J."/>
            <person name="Sun Y."/>
            <person name="Gao Y."/>
            <person name="Zhang L."/>
            <person name="Li S."/>
            <person name="Dai H."/>
            <person name="Hamel J.F."/>
            <person name="Liu C."/>
            <person name="Yu Y."/>
            <person name="Liu S."/>
            <person name="Lin W."/>
            <person name="Guo K."/>
            <person name="Jin S."/>
            <person name="Xu P."/>
            <person name="Storey K.B."/>
            <person name="Huan P."/>
            <person name="Zhang T."/>
            <person name="Zhou Y."/>
            <person name="Zhang J."/>
            <person name="Lin C."/>
            <person name="Li X."/>
            <person name="Xing L."/>
            <person name="Huo D."/>
            <person name="Sun M."/>
            <person name="Wang L."/>
            <person name="Mercier A."/>
            <person name="Li F."/>
            <person name="Yang H."/>
            <person name="Xiang J."/>
        </authorList>
    </citation>
    <scope>NUCLEOTIDE SEQUENCE [LARGE SCALE GENOMIC DNA]</scope>
    <source>
        <strain evidence="9">Shaxun</strain>
        <tissue evidence="9">Muscle</tissue>
    </source>
</reference>
<dbReference type="Gene3D" id="2.60.40.10">
    <property type="entry name" value="Immunoglobulins"/>
    <property type="match status" value="1"/>
</dbReference>
<dbReference type="Gene3D" id="3.80.10.10">
    <property type="entry name" value="Ribonuclease Inhibitor"/>
    <property type="match status" value="2"/>
</dbReference>
<keyword evidence="3" id="KW-0677">Repeat</keyword>
<dbReference type="InterPro" id="IPR013783">
    <property type="entry name" value="Ig-like_fold"/>
</dbReference>
<evidence type="ECO:0000256" key="1">
    <source>
        <dbReference type="ARBA" id="ARBA00022614"/>
    </source>
</evidence>
<organism evidence="9 10">
    <name type="scientific">Stichopus japonicus</name>
    <name type="common">Sea cucumber</name>
    <dbReference type="NCBI Taxonomy" id="307972"/>
    <lineage>
        <taxon>Eukaryota</taxon>
        <taxon>Metazoa</taxon>
        <taxon>Echinodermata</taxon>
        <taxon>Eleutherozoa</taxon>
        <taxon>Echinozoa</taxon>
        <taxon>Holothuroidea</taxon>
        <taxon>Aspidochirotacea</taxon>
        <taxon>Aspidochirotida</taxon>
        <taxon>Stichopodidae</taxon>
        <taxon>Apostichopus</taxon>
    </lineage>
</organism>
<evidence type="ECO:0000313" key="10">
    <source>
        <dbReference type="Proteomes" id="UP000230750"/>
    </source>
</evidence>
<dbReference type="STRING" id="307972.A0A2G8KM43"/>
<feature type="signal peptide" evidence="7">
    <location>
        <begin position="1"/>
        <end position="27"/>
    </location>
</feature>
<dbReference type="SUPFAM" id="SSF52058">
    <property type="entry name" value="L domain-like"/>
    <property type="match status" value="1"/>
</dbReference>
<dbReference type="EMBL" id="MRZV01000486">
    <property type="protein sequence ID" value="PIK49035.1"/>
    <property type="molecule type" value="Genomic_DNA"/>
</dbReference>
<sequence length="553" mass="61403">MAATLSDVPPFVVVMYILVVGSSVLQAATLCPRSCECVDRTVNCQGRGLQSVPELPKSGPLYLTDLSRNNITVINLQDFNELLSRVINLSQNNIKVIIPLTEAQQAGFSLHTEDTLNISHNMLTSFPAEFVNKATFVDVVDLSFNMITSLSAAIVDGNADLERVILSHNRLSYVHPQAFINTQHLQEVDLRYNYLTTLPANFELTVNDLLLDGNPWHCDCHQRWMFEKSIITESPSPPVCGGPSLVAGRSLLSLQPDDLVCTPHYNNGSLLVQSNLGERVELICPAEGDPPITEVMWSFRGQHPSYTIASKPEKPLIIESVTEATVGRYRCTVWNKGGNLTLSISLSVWRSDVPSVSPELVSTTDDQYVQVLRNSSKVPLPVASDFKVPILGIFALTSLLFVMIFVVLGLLAYTCNLRKRLKHKRSVAREGMFFWQSSFPQPDPYTNTESATLPVDNGYMHLLRNVRPLYQDRTGYRQTDDNRCRGLMLHPSDYASCTRKRMRPVVPPVAPTHEPQGMPMAYGYDPRHVYDTLGARCLSSCSESSGSQASVAI</sequence>
<dbReference type="InterPro" id="IPR001611">
    <property type="entry name" value="Leu-rich_rpt"/>
</dbReference>
<dbReference type="Pfam" id="PF13855">
    <property type="entry name" value="LRR_8"/>
    <property type="match status" value="1"/>
</dbReference>
<keyword evidence="10" id="KW-1185">Reference proteome</keyword>
<keyword evidence="2 7" id="KW-0732">Signal</keyword>
<dbReference type="InterPro" id="IPR032675">
    <property type="entry name" value="LRR_dom_sf"/>
</dbReference>
<dbReference type="SUPFAM" id="SSF48726">
    <property type="entry name" value="Immunoglobulin"/>
    <property type="match status" value="1"/>
</dbReference>
<dbReference type="CDD" id="cd00096">
    <property type="entry name" value="Ig"/>
    <property type="match status" value="1"/>
</dbReference>